<accession>A0ABW3T5P9</accession>
<gene>
    <name evidence="2" type="ORF">ACFQ27_18080</name>
</gene>
<name>A0ABW3T5P9_9CAUL</name>
<dbReference type="Pfam" id="PF03061">
    <property type="entry name" value="4HBT"/>
    <property type="match status" value="1"/>
</dbReference>
<dbReference type="InterPro" id="IPR029069">
    <property type="entry name" value="HotDog_dom_sf"/>
</dbReference>
<evidence type="ECO:0000313" key="2">
    <source>
        <dbReference type="EMBL" id="MFD1192504.1"/>
    </source>
</evidence>
<dbReference type="SUPFAM" id="SSF54637">
    <property type="entry name" value="Thioesterase/thiol ester dehydrase-isomerase"/>
    <property type="match status" value="1"/>
</dbReference>
<organism evidence="2 3">
    <name type="scientific">Phenylobacterium conjunctum</name>
    <dbReference type="NCBI Taxonomy" id="1298959"/>
    <lineage>
        <taxon>Bacteria</taxon>
        <taxon>Pseudomonadati</taxon>
        <taxon>Pseudomonadota</taxon>
        <taxon>Alphaproteobacteria</taxon>
        <taxon>Caulobacterales</taxon>
        <taxon>Caulobacteraceae</taxon>
        <taxon>Phenylobacterium</taxon>
    </lineage>
</organism>
<dbReference type="Proteomes" id="UP001597216">
    <property type="component" value="Unassembled WGS sequence"/>
</dbReference>
<dbReference type="InterPro" id="IPR006683">
    <property type="entry name" value="Thioestr_dom"/>
</dbReference>
<evidence type="ECO:0000313" key="3">
    <source>
        <dbReference type="Proteomes" id="UP001597216"/>
    </source>
</evidence>
<evidence type="ECO:0000259" key="1">
    <source>
        <dbReference type="Pfam" id="PF03061"/>
    </source>
</evidence>
<dbReference type="EMBL" id="JBHTLQ010000060">
    <property type="protein sequence ID" value="MFD1192504.1"/>
    <property type="molecule type" value="Genomic_DNA"/>
</dbReference>
<dbReference type="Gene3D" id="3.10.129.10">
    <property type="entry name" value="Hotdog Thioesterase"/>
    <property type="match status" value="1"/>
</dbReference>
<feature type="domain" description="Thioesterase" evidence="1">
    <location>
        <begin position="40"/>
        <end position="84"/>
    </location>
</feature>
<dbReference type="RefSeq" id="WP_377354575.1">
    <property type="nucleotide sequence ID" value="NZ_JBHTLQ010000060.1"/>
</dbReference>
<comment type="caution">
    <text evidence="2">The sequence shown here is derived from an EMBL/GenBank/DDBJ whole genome shotgun (WGS) entry which is preliminary data.</text>
</comment>
<proteinExistence type="predicted"/>
<keyword evidence="3" id="KW-1185">Reference proteome</keyword>
<sequence>MSDEASPLSRAAVVPQGPAPLSVLMDALMAEVAGPGAEPVSVSIDYGPAVAPGQALTLEGWVDRATRTIVFARGRVLTADGGVAAQISAVFRRGAPPAGANPDKA</sequence>
<reference evidence="3" key="1">
    <citation type="journal article" date="2019" name="Int. J. Syst. Evol. Microbiol.">
        <title>The Global Catalogue of Microorganisms (GCM) 10K type strain sequencing project: providing services to taxonomists for standard genome sequencing and annotation.</title>
        <authorList>
            <consortium name="The Broad Institute Genomics Platform"/>
            <consortium name="The Broad Institute Genome Sequencing Center for Infectious Disease"/>
            <person name="Wu L."/>
            <person name="Ma J."/>
        </authorList>
    </citation>
    <scope>NUCLEOTIDE SEQUENCE [LARGE SCALE GENOMIC DNA]</scope>
    <source>
        <strain evidence="3">CCUG 55074</strain>
    </source>
</reference>
<protein>
    <submittedName>
        <fullName evidence="2">Hotdog domain-containing protein</fullName>
    </submittedName>
</protein>